<feature type="non-terminal residue" evidence="1">
    <location>
        <position position="56"/>
    </location>
</feature>
<dbReference type="EMBL" id="BARU01011903">
    <property type="protein sequence ID" value="GAH34595.1"/>
    <property type="molecule type" value="Genomic_DNA"/>
</dbReference>
<comment type="caution">
    <text evidence="1">The sequence shown here is derived from an EMBL/GenBank/DDBJ whole genome shotgun (WGS) entry which is preliminary data.</text>
</comment>
<proteinExistence type="predicted"/>
<name>X1FQ05_9ZZZZ</name>
<gene>
    <name evidence="1" type="ORF">S03H2_22182</name>
</gene>
<protein>
    <submittedName>
        <fullName evidence="1">Uncharacterized protein</fullName>
    </submittedName>
</protein>
<dbReference type="AlphaFoldDB" id="X1FQ05"/>
<accession>X1FQ05</accession>
<evidence type="ECO:0000313" key="1">
    <source>
        <dbReference type="EMBL" id="GAH34595.1"/>
    </source>
</evidence>
<sequence>MLEREPRYIKEEDPGYLKELLQYPAEAKDIEYKAAVKFDEKTVFAAKLTKQILAFA</sequence>
<reference evidence="1" key="1">
    <citation type="journal article" date="2014" name="Front. Microbiol.">
        <title>High frequency of phylogenetically diverse reductive dehalogenase-homologous genes in deep subseafloor sedimentary metagenomes.</title>
        <authorList>
            <person name="Kawai M."/>
            <person name="Futagami T."/>
            <person name="Toyoda A."/>
            <person name="Takaki Y."/>
            <person name="Nishi S."/>
            <person name="Hori S."/>
            <person name="Arai W."/>
            <person name="Tsubouchi T."/>
            <person name="Morono Y."/>
            <person name="Uchiyama I."/>
            <person name="Ito T."/>
            <person name="Fujiyama A."/>
            <person name="Inagaki F."/>
            <person name="Takami H."/>
        </authorList>
    </citation>
    <scope>NUCLEOTIDE SEQUENCE</scope>
    <source>
        <strain evidence="1">Expedition CK06-06</strain>
    </source>
</reference>
<organism evidence="1">
    <name type="scientific">marine sediment metagenome</name>
    <dbReference type="NCBI Taxonomy" id="412755"/>
    <lineage>
        <taxon>unclassified sequences</taxon>
        <taxon>metagenomes</taxon>
        <taxon>ecological metagenomes</taxon>
    </lineage>
</organism>